<name>A0ABR2JPM8_9EUKA</name>
<accession>A0ABR2JPM8</accession>
<dbReference type="EMBL" id="JAPFFF010000010">
    <property type="protein sequence ID" value="KAK8880629.1"/>
    <property type="molecule type" value="Genomic_DNA"/>
</dbReference>
<dbReference type="InterPro" id="IPR036770">
    <property type="entry name" value="Ankyrin_rpt-contain_sf"/>
</dbReference>
<protein>
    <recommendedName>
        <fullName evidence="3">DUF3447 domain-containing protein</fullName>
    </recommendedName>
</protein>
<evidence type="ECO:0000313" key="1">
    <source>
        <dbReference type="EMBL" id="KAK8880629.1"/>
    </source>
</evidence>
<sequence length="385" mass="46629">MEIEEYVEFLKDLHSILLEYLENIVESNDDFQILINLLEKQKVFENRQEIKEFFHLILIISRNRQRFPDFFSKIDKIFNYFITDIKQTLSKSELFKIFHKNKRILLFLFNKKIITIDETIKNCIIKRINSKDKNFRYFFYPEIESIIEKETSNVIKSELLQIDPEIFTDFEGKRQKGENDSYVCELIRNDSIEKFISYSNLTNLKLTMKIKPSIFETNSYLANKNPTLIEYSAFFGSIQIFQYLFLNKVKLTSSLWIYAIHGKNPDLIHLLEENKILPEDKTYEKCLKKAIKFHHNDIANYIQNNLIDEEILNFNLQKRFNENILAYSFHYYNYSYFPDDLNHKFIFYYLCEYNYCTLVDFLLKNRDFNINKPLIQTKKCFFIKF</sequence>
<evidence type="ECO:0000313" key="2">
    <source>
        <dbReference type="Proteomes" id="UP001470230"/>
    </source>
</evidence>
<dbReference type="SUPFAM" id="SSF48403">
    <property type="entry name" value="Ankyrin repeat"/>
    <property type="match status" value="1"/>
</dbReference>
<dbReference type="PANTHER" id="PTHR24159">
    <property type="match status" value="1"/>
</dbReference>
<reference evidence="1 2" key="1">
    <citation type="submission" date="2024-04" db="EMBL/GenBank/DDBJ databases">
        <title>Tritrichomonas musculus Genome.</title>
        <authorList>
            <person name="Alves-Ferreira E."/>
            <person name="Grigg M."/>
            <person name="Lorenzi H."/>
            <person name="Galac M."/>
        </authorList>
    </citation>
    <scope>NUCLEOTIDE SEQUENCE [LARGE SCALE GENOMIC DNA]</scope>
    <source>
        <strain evidence="1 2">EAF2021</strain>
    </source>
</reference>
<evidence type="ECO:0008006" key="3">
    <source>
        <dbReference type="Google" id="ProtNLM"/>
    </source>
</evidence>
<proteinExistence type="predicted"/>
<dbReference type="Proteomes" id="UP001470230">
    <property type="component" value="Unassembled WGS sequence"/>
</dbReference>
<gene>
    <name evidence="1" type="ORF">M9Y10_003312</name>
</gene>
<dbReference type="PANTHER" id="PTHR24159:SF5">
    <property type="entry name" value="ANK_REP_REGION DOMAIN-CONTAINING PROTEIN"/>
    <property type="match status" value="1"/>
</dbReference>
<organism evidence="1 2">
    <name type="scientific">Tritrichomonas musculus</name>
    <dbReference type="NCBI Taxonomy" id="1915356"/>
    <lineage>
        <taxon>Eukaryota</taxon>
        <taxon>Metamonada</taxon>
        <taxon>Parabasalia</taxon>
        <taxon>Tritrichomonadida</taxon>
        <taxon>Tritrichomonadidae</taxon>
        <taxon>Tritrichomonas</taxon>
    </lineage>
</organism>
<comment type="caution">
    <text evidence="1">The sequence shown here is derived from an EMBL/GenBank/DDBJ whole genome shotgun (WGS) entry which is preliminary data.</text>
</comment>
<keyword evidence="2" id="KW-1185">Reference proteome</keyword>